<dbReference type="Proteomes" id="UP001183176">
    <property type="component" value="Unassembled WGS sequence"/>
</dbReference>
<organism evidence="6 7">
    <name type="scientific">Jatrophihabitans lederbergiae</name>
    <dbReference type="NCBI Taxonomy" id="3075547"/>
    <lineage>
        <taxon>Bacteria</taxon>
        <taxon>Bacillati</taxon>
        <taxon>Actinomycetota</taxon>
        <taxon>Actinomycetes</taxon>
        <taxon>Jatrophihabitantales</taxon>
        <taxon>Jatrophihabitantaceae</taxon>
        <taxon>Jatrophihabitans</taxon>
    </lineage>
</organism>
<evidence type="ECO:0000256" key="3">
    <source>
        <dbReference type="ARBA" id="ARBA00023295"/>
    </source>
</evidence>
<evidence type="ECO:0000256" key="5">
    <source>
        <dbReference type="SAM" id="MobiDB-lite"/>
    </source>
</evidence>
<dbReference type="Pfam" id="PF04616">
    <property type="entry name" value="Glyco_hydro_43"/>
    <property type="match status" value="1"/>
</dbReference>
<evidence type="ECO:0000256" key="1">
    <source>
        <dbReference type="ARBA" id="ARBA00009865"/>
    </source>
</evidence>
<evidence type="ECO:0000313" key="6">
    <source>
        <dbReference type="EMBL" id="MDT0261684.1"/>
    </source>
</evidence>
<comment type="caution">
    <text evidence="6">The sequence shown here is derived from an EMBL/GenBank/DDBJ whole genome shotgun (WGS) entry which is preliminary data.</text>
</comment>
<keyword evidence="2 4" id="KW-0378">Hydrolase</keyword>
<feature type="region of interest" description="Disordered" evidence="5">
    <location>
        <begin position="103"/>
        <end position="124"/>
    </location>
</feature>
<gene>
    <name evidence="6" type="ORF">RM423_09785</name>
</gene>
<accession>A0ABU2JAL2</accession>
<name>A0ABU2JAL2_9ACTN</name>
<reference evidence="7" key="1">
    <citation type="submission" date="2023-07" db="EMBL/GenBank/DDBJ databases">
        <title>30 novel species of actinomycetes from the DSMZ collection.</title>
        <authorList>
            <person name="Nouioui I."/>
        </authorList>
    </citation>
    <scope>NUCLEOTIDE SEQUENCE [LARGE SCALE GENOMIC DNA]</scope>
    <source>
        <strain evidence="7">DSM 44399</strain>
    </source>
</reference>
<evidence type="ECO:0000256" key="2">
    <source>
        <dbReference type="ARBA" id="ARBA00022801"/>
    </source>
</evidence>
<proteinExistence type="inferred from homology"/>
<evidence type="ECO:0000313" key="7">
    <source>
        <dbReference type="Proteomes" id="UP001183176"/>
    </source>
</evidence>
<dbReference type="EMBL" id="JAVREH010000009">
    <property type="protein sequence ID" value="MDT0261684.1"/>
    <property type="molecule type" value="Genomic_DNA"/>
</dbReference>
<dbReference type="Gene3D" id="2.115.10.20">
    <property type="entry name" value="Glycosyl hydrolase domain, family 43"/>
    <property type="match status" value="1"/>
</dbReference>
<keyword evidence="7" id="KW-1185">Reference proteome</keyword>
<dbReference type="RefSeq" id="WP_311422837.1">
    <property type="nucleotide sequence ID" value="NZ_JAVREH010000009.1"/>
</dbReference>
<sequence length="339" mass="37339">MTTIAALGVALCPEPAVDQGDPFLLEVPELYRAEVPYRFYVYVTAPGFPVYGSNSLLDPAGWRRVGESHPGVDADRWCWAPCVRFVEGLDRPWVMLYSRADGTGETEGHQGHRLRRADSTSPAGPFADSGEVLTPQLDFAIDPDVYVTPEGTSWLYFAVDFVTDEPYGTGIVRARISRNLRRLESDPVVVARPSAPWQVFDPKRSMPWKDIPGVRWEDSETVRWSTIEGPAVLTSPRGREVVLYSGGNFNDFYGVGIAAAGSDGSWSDLSPTPERSLLGPRPADGLFGPGHCSVLVSDGQTFMCYHFRTEPSAPRQFGIIALEWDADTDLPRLAADQQL</sequence>
<protein>
    <submittedName>
        <fullName evidence="6">Family 43 glycosylhydrolase</fullName>
    </submittedName>
</protein>
<comment type="similarity">
    <text evidence="1 4">Belongs to the glycosyl hydrolase 43 family.</text>
</comment>
<keyword evidence="3 4" id="KW-0326">Glycosidase</keyword>
<dbReference type="SUPFAM" id="SSF75005">
    <property type="entry name" value="Arabinanase/levansucrase/invertase"/>
    <property type="match status" value="1"/>
</dbReference>
<dbReference type="InterPro" id="IPR023296">
    <property type="entry name" value="Glyco_hydro_beta-prop_sf"/>
</dbReference>
<dbReference type="InterPro" id="IPR006710">
    <property type="entry name" value="Glyco_hydro_43"/>
</dbReference>
<evidence type="ECO:0000256" key="4">
    <source>
        <dbReference type="RuleBase" id="RU361187"/>
    </source>
</evidence>